<proteinExistence type="predicted"/>
<gene>
    <name evidence="3" type="ORF">EURHEDRAFT_17588</name>
</gene>
<organism evidence="3 4">
    <name type="scientific">Aspergillus ruber (strain CBS 135680)</name>
    <dbReference type="NCBI Taxonomy" id="1388766"/>
    <lineage>
        <taxon>Eukaryota</taxon>
        <taxon>Fungi</taxon>
        <taxon>Dikarya</taxon>
        <taxon>Ascomycota</taxon>
        <taxon>Pezizomycotina</taxon>
        <taxon>Eurotiomycetes</taxon>
        <taxon>Eurotiomycetidae</taxon>
        <taxon>Eurotiales</taxon>
        <taxon>Aspergillaceae</taxon>
        <taxon>Aspergillus</taxon>
        <taxon>Aspergillus subgen. Aspergillus</taxon>
    </lineage>
</organism>
<keyword evidence="2" id="KW-1133">Transmembrane helix</keyword>
<protein>
    <submittedName>
        <fullName evidence="3">Uncharacterized protein</fullName>
    </submittedName>
</protein>
<dbReference type="AlphaFoldDB" id="A0A017SSC9"/>
<keyword evidence="2" id="KW-0472">Membrane</keyword>
<dbReference type="HOGENOM" id="CLU_1554928_0_0_1"/>
<evidence type="ECO:0000256" key="2">
    <source>
        <dbReference type="SAM" id="Phobius"/>
    </source>
</evidence>
<keyword evidence="2" id="KW-0812">Transmembrane</keyword>
<evidence type="ECO:0000313" key="3">
    <source>
        <dbReference type="EMBL" id="EYE99484.1"/>
    </source>
</evidence>
<feature type="region of interest" description="Disordered" evidence="1">
    <location>
        <begin position="106"/>
        <end position="134"/>
    </location>
</feature>
<keyword evidence="4" id="KW-1185">Reference proteome</keyword>
<feature type="transmembrane region" description="Helical" evidence="2">
    <location>
        <begin position="7"/>
        <end position="28"/>
    </location>
</feature>
<sequence length="172" mass="19121">MGYIRAGLVYIRWVFSFCLSALLCIYMFRVCLVTGAHRLGYRNEKSLATYSILGYHNRPYTDTRTTSASNIQNCRLILTGTGLFIPKVPNSNPLISIPSAQTSARASSSPPLYKPSPVSQNTAPGTFAGSRRTGSRDLRNHLVRILVQSQSHVHVHVQNQVQVQVQNVFLSQ</sequence>
<reference evidence="4" key="1">
    <citation type="journal article" date="2014" name="Nat. Commun.">
        <title>Genomic adaptations of the halophilic Dead Sea filamentous fungus Eurotium rubrum.</title>
        <authorList>
            <person name="Kis-Papo T."/>
            <person name="Weig A.R."/>
            <person name="Riley R."/>
            <person name="Persoh D."/>
            <person name="Salamov A."/>
            <person name="Sun H."/>
            <person name="Lipzen A."/>
            <person name="Wasser S.P."/>
            <person name="Rambold G."/>
            <person name="Grigoriev I.V."/>
            <person name="Nevo E."/>
        </authorList>
    </citation>
    <scope>NUCLEOTIDE SEQUENCE [LARGE SCALE GENOMIC DNA]</scope>
    <source>
        <strain evidence="4">CBS 135680</strain>
    </source>
</reference>
<evidence type="ECO:0000313" key="4">
    <source>
        <dbReference type="Proteomes" id="UP000019804"/>
    </source>
</evidence>
<dbReference type="GeneID" id="63692990"/>
<dbReference type="Proteomes" id="UP000019804">
    <property type="component" value="Unassembled WGS sequence"/>
</dbReference>
<name>A0A017SSC9_ASPRC</name>
<accession>A0A017SSC9</accession>
<dbReference type="RefSeq" id="XP_040643172.1">
    <property type="nucleotide sequence ID" value="XM_040777866.1"/>
</dbReference>
<dbReference type="EMBL" id="KK088411">
    <property type="protein sequence ID" value="EYE99484.1"/>
    <property type="molecule type" value="Genomic_DNA"/>
</dbReference>
<evidence type="ECO:0000256" key="1">
    <source>
        <dbReference type="SAM" id="MobiDB-lite"/>
    </source>
</evidence>